<accession>A0A7E4WCB6</accession>
<feature type="compositionally biased region" description="Polar residues" evidence="1">
    <location>
        <begin position="72"/>
        <end position="83"/>
    </location>
</feature>
<reference evidence="3" key="2">
    <citation type="submission" date="2020-10" db="UniProtKB">
        <authorList>
            <consortium name="WormBaseParasite"/>
        </authorList>
    </citation>
    <scope>IDENTIFICATION</scope>
</reference>
<sequence length="143" mass="16065">MADDDEMDMIEFDTTPVRRQNRGLLTPSIQHNNSMRMLRTNGESRQNGGAKKLKRHDTDPSMGKAHPASIRSKLSSPQSSNCMEGNDTLLNVPISRDRASPSVGSIQSDPESCIDGYFMDDDDDTMIGWFYLTLCFKNLTFKI</sequence>
<organism evidence="2 3">
    <name type="scientific">Panagrellus redivivus</name>
    <name type="common">Microworm</name>
    <dbReference type="NCBI Taxonomy" id="6233"/>
    <lineage>
        <taxon>Eukaryota</taxon>
        <taxon>Metazoa</taxon>
        <taxon>Ecdysozoa</taxon>
        <taxon>Nematoda</taxon>
        <taxon>Chromadorea</taxon>
        <taxon>Rhabditida</taxon>
        <taxon>Tylenchina</taxon>
        <taxon>Panagrolaimomorpha</taxon>
        <taxon>Panagrolaimoidea</taxon>
        <taxon>Panagrolaimidae</taxon>
        <taxon>Panagrellus</taxon>
    </lineage>
</organism>
<dbReference type="WBParaSite" id="Pan_g9030.t1">
    <property type="protein sequence ID" value="Pan_g9030.t1"/>
    <property type="gene ID" value="Pan_g9030"/>
</dbReference>
<proteinExistence type="predicted"/>
<reference evidence="2" key="1">
    <citation type="journal article" date="2013" name="Genetics">
        <title>The draft genome and transcriptome of Panagrellus redivivus are shaped by the harsh demands of a free-living lifestyle.</title>
        <authorList>
            <person name="Srinivasan J."/>
            <person name="Dillman A.R."/>
            <person name="Macchietto M.G."/>
            <person name="Heikkinen L."/>
            <person name="Lakso M."/>
            <person name="Fracchia K.M."/>
            <person name="Antoshechkin I."/>
            <person name="Mortazavi A."/>
            <person name="Wong G."/>
            <person name="Sternberg P.W."/>
        </authorList>
    </citation>
    <scope>NUCLEOTIDE SEQUENCE [LARGE SCALE GENOMIC DNA]</scope>
    <source>
        <strain evidence="2">MT8872</strain>
    </source>
</reference>
<name>A0A7E4WCB6_PANRE</name>
<evidence type="ECO:0000313" key="3">
    <source>
        <dbReference type="WBParaSite" id="Pan_g9030.t1"/>
    </source>
</evidence>
<feature type="region of interest" description="Disordered" evidence="1">
    <location>
        <begin position="1"/>
        <end position="88"/>
    </location>
</feature>
<feature type="compositionally biased region" description="Polar residues" evidence="1">
    <location>
        <begin position="27"/>
        <end position="47"/>
    </location>
</feature>
<evidence type="ECO:0000256" key="1">
    <source>
        <dbReference type="SAM" id="MobiDB-lite"/>
    </source>
</evidence>
<dbReference type="AlphaFoldDB" id="A0A7E4WCB6"/>
<protein>
    <submittedName>
        <fullName evidence="3">Bestrophin homolog</fullName>
    </submittedName>
</protein>
<evidence type="ECO:0000313" key="2">
    <source>
        <dbReference type="Proteomes" id="UP000492821"/>
    </source>
</evidence>
<feature type="compositionally biased region" description="Acidic residues" evidence="1">
    <location>
        <begin position="1"/>
        <end position="11"/>
    </location>
</feature>
<keyword evidence="2" id="KW-1185">Reference proteome</keyword>
<dbReference type="Proteomes" id="UP000492821">
    <property type="component" value="Unassembled WGS sequence"/>
</dbReference>